<feature type="active site" description="Nucleophile" evidence="7">
    <location>
        <position position="191"/>
    </location>
</feature>
<feature type="compositionally biased region" description="Polar residues" evidence="8">
    <location>
        <begin position="250"/>
        <end position="261"/>
    </location>
</feature>
<dbReference type="Proteomes" id="UP001158598">
    <property type="component" value="Chromosome"/>
</dbReference>
<gene>
    <name evidence="10" type="ORF">MCNOR_0666</name>
</gene>
<comment type="pathway">
    <text evidence="1 7">Cell wall biogenesis; peptidoglycan biosynthesis.</text>
</comment>
<dbReference type="GO" id="GO:0008360">
    <property type="term" value="P:regulation of cell shape"/>
    <property type="evidence" value="ECO:0007669"/>
    <property type="project" value="UniProtKB-UniRule"/>
</dbReference>
<keyword evidence="4 7" id="KW-0133">Cell shape</keyword>
<dbReference type="Gene3D" id="2.40.440.10">
    <property type="entry name" value="L,D-transpeptidase catalytic domain-like"/>
    <property type="match status" value="1"/>
</dbReference>
<evidence type="ECO:0000256" key="8">
    <source>
        <dbReference type="SAM" id="MobiDB-lite"/>
    </source>
</evidence>
<name>A0AA35XZL9_METCP</name>
<accession>A0AA35XZL9</accession>
<protein>
    <recommendedName>
        <fullName evidence="9">L,D-TPase catalytic domain-containing protein</fullName>
    </recommendedName>
</protein>
<dbReference type="EMBL" id="OX458332">
    <property type="protein sequence ID" value="CAI8751720.1"/>
    <property type="molecule type" value="Genomic_DNA"/>
</dbReference>
<evidence type="ECO:0000256" key="3">
    <source>
        <dbReference type="ARBA" id="ARBA00022679"/>
    </source>
</evidence>
<dbReference type="AlphaFoldDB" id="A0AA35XZL9"/>
<evidence type="ECO:0000256" key="6">
    <source>
        <dbReference type="ARBA" id="ARBA00023316"/>
    </source>
</evidence>
<dbReference type="InterPro" id="IPR005490">
    <property type="entry name" value="LD_TPept_cat_dom"/>
</dbReference>
<comment type="similarity">
    <text evidence="2">Belongs to the YkuD family.</text>
</comment>
<evidence type="ECO:0000256" key="7">
    <source>
        <dbReference type="PROSITE-ProRule" id="PRU01373"/>
    </source>
</evidence>
<evidence type="ECO:0000256" key="2">
    <source>
        <dbReference type="ARBA" id="ARBA00005992"/>
    </source>
</evidence>
<evidence type="ECO:0000256" key="1">
    <source>
        <dbReference type="ARBA" id="ARBA00004752"/>
    </source>
</evidence>
<proteinExistence type="inferred from homology"/>
<evidence type="ECO:0000256" key="5">
    <source>
        <dbReference type="ARBA" id="ARBA00022984"/>
    </source>
</evidence>
<feature type="domain" description="L,D-TPase catalytic" evidence="9">
    <location>
        <begin position="100"/>
        <end position="216"/>
    </location>
</feature>
<dbReference type="PROSITE" id="PS52029">
    <property type="entry name" value="LD_TPASE"/>
    <property type="match status" value="1"/>
</dbReference>
<evidence type="ECO:0000259" key="9">
    <source>
        <dbReference type="PROSITE" id="PS52029"/>
    </source>
</evidence>
<feature type="active site" description="Proton donor/acceptor" evidence="7">
    <location>
        <position position="171"/>
    </location>
</feature>
<dbReference type="Pfam" id="PF03734">
    <property type="entry name" value="YkuD"/>
    <property type="match status" value="1"/>
</dbReference>
<dbReference type="GO" id="GO:0071555">
    <property type="term" value="P:cell wall organization"/>
    <property type="evidence" value="ECO:0007669"/>
    <property type="project" value="UniProtKB-UniRule"/>
</dbReference>
<dbReference type="RefSeq" id="WP_017364899.1">
    <property type="nucleotide sequence ID" value="NZ_OX458332.1"/>
</dbReference>
<feature type="region of interest" description="Disordered" evidence="8">
    <location>
        <begin position="250"/>
        <end position="293"/>
    </location>
</feature>
<dbReference type="PANTHER" id="PTHR30582:SF2">
    <property type="entry name" value="L,D-TRANSPEPTIDASE YCIB-RELATED"/>
    <property type="match status" value="1"/>
</dbReference>
<evidence type="ECO:0000313" key="11">
    <source>
        <dbReference type="Proteomes" id="UP001158598"/>
    </source>
</evidence>
<dbReference type="CDD" id="cd16913">
    <property type="entry name" value="YkuD_like"/>
    <property type="match status" value="1"/>
</dbReference>
<keyword evidence="3" id="KW-0808">Transferase</keyword>
<reference evidence="10" key="1">
    <citation type="submission" date="2023-03" db="EMBL/GenBank/DDBJ databases">
        <authorList>
            <person name="Pearce D."/>
        </authorList>
    </citation>
    <scope>NUCLEOTIDE SEQUENCE</scope>
    <source>
        <strain evidence="10">Mc</strain>
    </source>
</reference>
<dbReference type="InterPro" id="IPR050979">
    <property type="entry name" value="LD-transpeptidase"/>
</dbReference>
<keyword evidence="5 7" id="KW-0573">Peptidoglycan synthesis</keyword>
<evidence type="ECO:0000313" key="10">
    <source>
        <dbReference type="EMBL" id="CAI8751720.1"/>
    </source>
</evidence>
<dbReference type="PANTHER" id="PTHR30582">
    <property type="entry name" value="L,D-TRANSPEPTIDASE"/>
    <property type="match status" value="1"/>
</dbReference>
<dbReference type="GO" id="GO:0016740">
    <property type="term" value="F:transferase activity"/>
    <property type="evidence" value="ECO:0007669"/>
    <property type="project" value="UniProtKB-KW"/>
</dbReference>
<dbReference type="GO" id="GO:0018104">
    <property type="term" value="P:peptidoglycan-protein cross-linking"/>
    <property type="evidence" value="ECO:0007669"/>
    <property type="project" value="TreeGrafter"/>
</dbReference>
<dbReference type="SUPFAM" id="SSF141523">
    <property type="entry name" value="L,D-transpeptidase catalytic domain-like"/>
    <property type="match status" value="1"/>
</dbReference>
<keyword evidence="6 7" id="KW-0961">Cell wall biogenesis/degradation</keyword>
<organism evidence="10 11">
    <name type="scientific">Methylococcus capsulatus</name>
    <dbReference type="NCBI Taxonomy" id="414"/>
    <lineage>
        <taxon>Bacteria</taxon>
        <taxon>Pseudomonadati</taxon>
        <taxon>Pseudomonadota</taxon>
        <taxon>Gammaproteobacteria</taxon>
        <taxon>Methylococcales</taxon>
        <taxon>Methylococcaceae</taxon>
        <taxon>Methylococcus</taxon>
    </lineage>
</organism>
<dbReference type="GO" id="GO:0071972">
    <property type="term" value="F:peptidoglycan L,D-transpeptidase activity"/>
    <property type="evidence" value="ECO:0007669"/>
    <property type="project" value="TreeGrafter"/>
</dbReference>
<dbReference type="GO" id="GO:0005576">
    <property type="term" value="C:extracellular region"/>
    <property type="evidence" value="ECO:0007669"/>
    <property type="project" value="TreeGrafter"/>
</dbReference>
<dbReference type="InterPro" id="IPR038063">
    <property type="entry name" value="Transpep_catalytic_dom"/>
</dbReference>
<sequence length="293" mass="32321">MKTRPFGPAIRQGAVSLLLTWVELASSSGVWAGAWEGYGRSVPRPRYEQDEGADPNHRFGVREAFTPYRDPDRSEAESLPDPLRDPAFASYRLIVIVNKTDSAFWGKGQTLRVYRRGEGLLYYWLISTGLPGFETPSGYFIPQGFSSRHWSGPYDAPMLWSVFFNGGVSLHSSLDRDALYKLGRAADSHGCVHIEDHRAEELYHLIGQSGYGLIDQIGRHTGRPVRAGKAPKKISGYRTLIIVAPTAHYSQAGETSDSSQPGEPAEPAGAVQAPPETDTRDTPEPPANYLDLF</sequence>
<evidence type="ECO:0000256" key="4">
    <source>
        <dbReference type="ARBA" id="ARBA00022960"/>
    </source>
</evidence>